<evidence type="ECO:0000256" key="6">
    <source>
        <dbReference type="ARBA" id="ARBA00023082"/>
    </source>
</evidence>
<keyword evidence="4" id="KW-0548">Nucleotidyltransferase</keyword>
<evidence type="ECO:0000256" key="2">
    <source>
        <dbReference type="ARBA" id="ARBA00022478"/>
    </source>
</evidence>
<evidence type="ECO:0000256" key="1">
    <source>
        <dbReference type="ARBA" id="ARBA00008798"/>
    </source>
</evidence>
<dbReference type="EMBL" id="FQXD01000006">
    <property type="protein sequence ID" value="SHH35373.1"/>
    <property type="molecule type" value="Genomic_DNA"/>
</dbReference>
<dbReference type="Pfam" id="PF00309">
    <property type="entry name" value="Sigma54_AID"/>
    <property type="match status" value="1"/>
</dbReference>
<keyword evidence="2" id="KW-0240">DNA-directed RNA polymerase</keyword>
<dbReference type="AlphaFoldDB" id="A0A1M5SBT3"/>
<dbReference type="PANTHER" id="PTHR32248">
    <property type="entry name" value="RNA POLYMERASE SIGMA-54 FACTOR"/>
    <property type="match status" value="1"/>
</dbReference>
<keyword evidence="12" id="KW-1185">Reference proteome</keyword>
<dbReference type="GO" id="GO:0001216">
    <property type="term" value="F:DNA-binding transcription activator activity"/>
    <property type="evidence" value="ECO:0007669"/>
    <property type="project" value="InterPro"/>
</dbReference>
<dbReference type="InterPro" id="IPR000394">
    <property type="entry name" value="RNA_pol_sigma_54"/>
</dbReference>
<keyword evidence="5" id="KW-0805">Transcription regulation</keyword>
<dbReference type="Proteomes" id="UP000184079">
    <property type="component" value="Unassembled WGS sequence"/>
</dbReference>
<dbReference type="Pfam" id="PF04552">
    <property type="entry name" value="Sigma54_DBD"/>
    <property type="match status" value="1"/>
</dbReference>
<dbReference type="GO" id="GO:0016987">
    <property type="term" value="F:sigma factor activity"/>
    <property type="evidence" value="ECO:0007669"/>
    <property type="project" value="UniProtKB-KW"/>
</dbReference>
<dbReference type="InterPro" id="IPR038709">
    <property type="entry name" value="RpoN_core-bd_sf"/>
</dbReference>
<dbReference type="PANTHER" id="PTHR32248:SF4">
    <property type="entry name" value="RNA POLYMERASE SIGMA-54 FACTOR"/>
    <property type="match status" value="1"/>
</dbReference>
<evidence type="ECO:0000313" key="12">
    <source>
        <dbReference type="Proteomes" id="UP000184079"/>
    </source>
</evidence>
<dbReference type="GO" id="GO:0016779">
    <property type="term" value="F:nucleotidyltransferase activity"/>
    <property type="evidence" value="ECO:0007669"/>
    <property type="project" value="UniProtKB-KW"/>
</dbReference>
<evidence type="ECO:0000313" key="11">
    <source>
        <dbReference type="EMBL" id="SHH35373.1"/>
    </source>
</evidence>
<protein>
    <submittedName>
        <fullName evidence="11">RNA polymerase sigma-54 factor</fullName>
    </submittedName>
</protein>
<dbReference type="PIRSF" id="PIRSF000774">
    <property type="entry name" value="RpoN"/>
    <property type="match status" value="1"/>
</dbReference>
<dbReference type="Pfam" id="PF04963">
    <property type="entry name" value="Sigma54_CBD"/>
    <property type="match status" value="1"/>
</dbReference>
<dbReference type="GO" id="GO:0006352">
    <property type="term" value="P:DNA-templated transcription initiation"/>
    <property type="evidence" value="ECO:0007669"/>
    <property type="project" value="InterPro"/>
</dbReference>
<keyword evidence="3" id="KW-0808">Transferase</keyword>
<keyword evidence="6" id="KW-0731">Sigma factor</keyword>
<keyword evidence="8" id="KW-0804">Transcription</keyword>
<evidence type="ECO:0000256" key="5">
    <source>
        <dbReference type="ARBA" id="ARBA00023015"/>
    </source>
</evidence>
<dbReference type="InterPro" id="IPR007046">
    <property type="entry name" value="RNA_pol_sigma_54_core-bd"/>
</dbReference>
<dbReference type="Gene3D" id="1.10.10.1330">
    <property type="entry name" value="RNA polymerase sigma-54 factor, core-binding domain"/>
    <property type="match status" value="1"/>
</dbReference>
<keyword evidence="7" id="KW-0238">DNA-binding</keyword>
<dbReference type="Gene3D" id="1.10.10.60">
    <property type="entry name" value="Homeodomain-like"/>
    <property type="match status" value="1"/>
</dbReference>
<organism evidence="11 12">
    <name type="scientific">Virgibacillus chiguensis</name>
    <dbReference type="NCBI Taxonomy" id="411959"/>
    <lineage>
        <taxon>Bacteria</taxon>
        <taxon>Bacillati</taxon>
        <taxon>Bacillota</taxon>
        <taxon>Bacilli</taxon>
        <taxon>Bacillales</taxon>
        <taxon>Bacillaceae</taxon>
        <taxon>Virgibacillus</taxon>
    </lineage>
</organism>
<evidence type="ECO:0000259" key="9">
    <source>
        <dbReference type="Pfam" id="PF04552"/>
    </source>
</evidence>
<dbReference type="PRINTS" id="PR00045">
    <property type="entry name" value="SIGMA54FCT"/>
</dbReference>
<accession>A0A1M5SBT3</accession>
<feature type="domain" description="RNA polymerase sigma factor 54 core-binding" evidence="10">
    <location>
        <begin position="74"/>
        <end position="258"/>
    </location>
</feature>
<evidence type="ECO:0000259" key="10">
    <source>
        <dbReference type="Pfam" id="PF04963"/>
    </source>
</evidence>
<dbReference type="PROSITE" id="PS00717">
    <property type="entry name" value="SIGMA54_1"/>
    <property type="match status" value="1"/>
</dbReference>
<feature type="domain" description="RNA polymerase sigma factor 54 DNA-binding" evidence="9">
    <location>
        <begin position="270"/>
        <end position="428"/>
    </location>
</feature>
<evidence type="ECO:0000256" key="7">
    <source>
        <dbReference type="ARBA" id="ARBA00023125"/>
    </source>
</evidence>
<proteinExistence type="inferred from homology"/>
<dbReference type="GO" id="GO:0003677">
    <property type="term" value="F:DNA binding"/>
    <property type="evidence" value="ECO:0007669"/>
    <property type="project" value="UniProtKB-KW"/>
</dbReference>
<dbReference type="PROSITE" id="PS50044">
    <property type="entry name" value="SIGMA54_3"/>
    <property type="match status" value="1"/>
</dbReference>
<gene>
    <name evidence="11" type="ORF">SAMN05421807_106108</name>
</gene>
<dbReference type="NCBIfam" id="TIGR02395">
    <property type="entry name" value="rpoN_sigma"/>
    <property type="match status" value="1"/>
</dbReference>
<dbReference type="InterPro" id="IPR007634">
    <property type="entry name" value="RNA_pol_sigma_54_DNA-bd"/>
</dbReference>
<reference evidence="12" key="1">
    <citation type="submission" date="2016-11" db="EMBL/GenBank/DDBJ databases">
        <authorList>
            <person name="Varghese N."/>
            <person name="Submissions S."/>
        </authorList>
    </citation>
    <scope>NUCLEOTIDE SEQUENCE [LARGE SCALE GENOMIC DNA]</scope>
    <source>
        <strain evidence="12">CGMCC 1.6496</strain>
    </source>
</reference>
<comment type="similarity">
    <text evidence="1">Belongs to the sigma-54 factor family.</text>
</comment>
<name>A0A1M5SBT3_9BACI</name>
<evidence type="ECO:0000256" key="3">
    <source>
        <dbReference type="ARBA" id="ARBA00022679"/>
    </source>
</evidence>
<evidence type="ECO:0000256" key="8">
    <source>
        <dbReference type="ARBA" id="ARBA00023163"/>
    </source>
</evidence>
<dbReference type="GO" id="GO:0000428">
    <property type="term" value="C:DNA-directed RNA polymerase complex"/>
    <property type="evidence" value="ECO:0007669"/>
    <property type="project" value="UniProtKB-KW"/>
</dbReference>
<evidence type="ECO:0000256" key="4">
    <source>
        <dbReference type="ARBA" id="ARBA00022695"/>
    </source>
</evidence>
<sequence length="430" mass="49255">MVMKLQLVNEQVLQWKMNQSLMQSIQILQLSNTELVDYLKELEKENPLIEEINYDDPTLPYGSSTDDVIAPGEINASELSMYDLLKKQLYILHIPEKMRPIVLYGIDSINENGYLDVELQLWAKQCHATLEQVEQAVKLIQSLEPAGIGARTLSECIILQLKISAADKPLVHNLLENHLQWVAEEDVEAVANEYGKSETYVKGLFAQIKACHPKPGHLLDTKIDHYIIPEASIYKENGKWQLSFYSWSKPKITLNEAYFHMEGVGKETEKYIKEKQTQIEMVKKAITYRGDTLERVIQCMVEKQSLYFEQGTHMMQPLTLKDIAEELALHVSTISRAIAHKYVQTPNGILPLNFFLQSGVKQSNGTKASALAIKNMIADLIAQEDKYKPLSDEKLRKLIAEKYTIQIARRTVMKYREQLQIPSSTKRKEC</sequence>